<evidence type="ECO:0000256" key="9">
    <source>
        <dbReference type="SAM" id="MobiDB-lite"/>
    </source>
</evidence>
<evidence type="ECO:0000256" key="6">
    <source>
        <dbReference type="ARBA" id="ARBA00023160"/>
    </source>
</evidence>
<dbReference type="AlphaFoldDB" id="A0A0R1NWB9"/>
<evidence type="ECO:0000256" key="8">
    <source>
        <dbReference type="RuleBase" id="RU364072"/>
    </source>
</evidence>
<dbReference type="InterPro" id="IPR001882">
    <property type="entry name" value="Biotin_BS"/>
</dbReference>
<dbReference type="PATRIC" id="fig|1423766.4.peg.2309"/>
<dbReference type="Gene3D" id="2.40.50.100">
    <property type="match status" value="1"/>
</dbReference>
<keyword evidence="6 8" id="KW-0275">Fatty acid biosynthesis</keyword>
<reference evidence="11 12" key="1">
    <citation type="journal article" date="2015" name="Genome Announc.">
        <title>Expanding the biotechnology potential of lactobacilli through comparative genomics of 213 strains and associated genera.</title>
        <authorList>
            <person name="Sun Z."/>
            <person name="Harris H.M."/>
            <person name="McCann A."/>
            <person name="Guo C."/>
            <person name="Argimon S."/>
            <person name="Zhang W."/>
            <person name="Yang X."/>
            <person name="Jeffery I.B."/>
            <person name="Cooney J.C."/>
            <person name="Kagawa T.F."/>
            <person name="Liu W."/>
            <person name="Song Y."/>
            <person name="Salvetti E."/>
            <person name="Wrobel A."/>
            <person name="Rasinkangas P."/>
            <person name="Parkhill J."/>
            <person name="Rea M.C."/>
            <person name="O'Sullivan O."/>
            <person name="Ritari J."/>
            <person name="Douillard F.P."/>
            <person name="Paul Ross R."/>
            <person name="Yang R."/>
            <person name="Briner A.E."/>
            <person name="Felis G.E."/>
            <person name="de Vos W.M."/>
            <person name="Barrangou R."/>
            <person name="Klaenhammer T.R."/>
            <person name="Caufield P.W."/>
            <person name="Cui Y."/>
            <person name="Zhang H."/>
            <person name="O'Toole P.W."/>
        </authorList>
    </citation>
    <scope>NUCLEOTIDE SEQUENCE [LARGE SCALE GENOMIC DNA]</scope>
    <source>
        <strain evidence="11 12">DSM 19906</strain>
    </source>
</reference>
<dbReference type="CDD" id="cd06850">
    <property type="entry name" value="biotinyl_domain"/>
    <property type="match status" value="1"/>
</dbReference>
<dbReference type="GO" id="GO:0006633">
    <property type="term" value="P:fatty acid biosynthetic process"/>
    <property type="evidence" value="ECO:0007669"/>
    <property type="project" value="UniProtKB-UniPathway"/>
</dbReference>
<dbReference type="GO" id="GO:0009317">
    <property type="term" value="C:acetyl-CoA carboxylase complex"/>
    <property type="evidence" value="ECO:0007669"/>
    <property type="project" value="InterPro"/>
</dbReference>
<evidence type="ECO:0000256" key="7">
    <source>
        <dbReference type="ARBA" id="ARBA00023267"/>
    </source>
</evidence>
<dbReference type="PROSITE" id="PS50968">
    <property type="entry name" value="BIOTINYL_LIPOYL"/>
    <property type="match status" value="1"/>
</dbReference>
<evidence type="ECO:0000256" key="1">
    <source>
        <dbReference type="ARBA" id="ARBA00005194"/>
    </source>
</evidence>
<dbReference type="PRINTS" id="PR01071">
    <property type="entry name" value="ACOABIOTINCC"/>
</dbReference>
<name>A0A0R1NWB9_9LACO</name>
<dbReference type="SUPFAM" id="SSF51230">
    <property type="entry name" value="Single hybrid motif"/>
    <property type="match status" value="1"/>
</dbReference>
<evidence type="ECO:0000256" key="5">
    <source>
        <dbReference type="ARBA" id="ARBA00023098"/>
    </source>
</evidence>
<dbReference type="PANTHER" id="PTHR45266:SF3">
    <property type="entry name" value="OXALOACETATE DECARBOXYLASE ALPHA CHAIN"/>
    <property type="match status" value="1"/>
</dbReference>
<dbReference type="EMBL" id="AZEB01000005">
    <property type="protein sequence ID" value="KRL22628.1"/>
    <property type="molecule type" value="Genomic_DNA"/>
</dbReference>
<organism evidence="11 12">
    <name type="scientific">Lentilactobacillus kisonensis DSM 19906 = JCM 15041</name>
    <dbReference type="NCBI Taxonomy" id="1423766"/>
    <lineage>
        <taxon>Bacteria</taxon>
        <taxon>Bacillati</taxon>
        <taxon>Bacillota</taxon>
        <taxon>Bacilli</taxon>
        <taxon>Lactobacillales</taxon>
        <taxon>Lactobacillaceae</taxon>
        <taxon>Lentilactobacillus</taxon>
    </lineage>
</organism>
<keyword evidence="7 8" id="KW-0092">Biotin</keyword>
<keyword evidence="5 8" id="KW-0443">Lipid metabolism</keyword>
<keyword evidence="12" id="KW-1185">Reference proteome</keyword>
<comment type="function">
    <text evidence="8">This protein is a component of the acetyl coenzyme A carboxylase complex; first, biotin carboxylase catalyzes the carboxylation of the carrier protein and then the transcarboxylase transfers the carboxyl group to form malonyl-CoA.</text>
</comment>
<evidence type="ECO:0000256" key="4">
    <source>
        <dbReference type="ARBA" id="ARBA00022832"/>
    </source>
</evidence>
<evidence type="ECO:0000313" key="12">
    <source>
        <dbReference type="Proteomes" id="UP000051439"/>
    </source>
</evidence>
<dbReference type="Proteomes" id="UP000051439">
    <property type="component" value="Unassembled WGS sequence"/>
</dbReference>
<dbReference type="Pfam" id="PF00364">
    <property type="entry name" value="Biotin_lipoyl"/>
    <property type="match status" value="1"/>
</dbReference>
<evidence type="ECO:0000256" key="2">
    <source>
        <dbReference type="ARBA" id="ARBA00017562"/>
    </source>
</evidence>
<dbReference type="PANTHER" id="PTHR45266">
    <property type="entry name" value="OXALOACETATE DECARBOXYLASE ALPHA CHAIN"/>
    <property type="match status" value="1"/>
</dbReference>
<dbReference type="InterPro" id="IPR050709">
    <property type="entry name" value="Biotin_Carboxyl_Carrier/Decarb"/>
</dbReference>
<dbReference type="InterPro" id="IPR011053">
    <property type="entry name" value="Single_hybrid_motif"/>
</dbReference>
<feature type="compositionally biased region" description="Polar residues" evidence="9">
    <location>
        <begin position="43"/>
        <end position="54"/>
    </location>
</feature>
<evidence type="ECO:0000313" key="11">
    <source>
        <dbReference type="EMBL" id="KRL22628.1"/>
    </source>
</evidence>
<keyword evidence="3 8" id="KW-0444">Lipid biosynthesis</keyword>
<gene>
    <name evidence="11" type="ORF">FC98_GL002227</name>
</gene>
<sequence>MNIETIRELAKILKDNNLSELTYQSGNQQLKLKQKLSQSTQSVSTNLSQDSPTQAEEPKTINATTIGTFYSSKSPDDPPFVSVGDPIAVGDTIGIIEAMKVMNEIKADKAGTVTQILATDGQGVEFDEPLIQLA</sequence>
<feature type="region of interest" description="Disordered" evidence="9">
    <location>
        <begin position="34"/>
        <end position="61"/>
    </location>
</feature>
<dbReference type="InterPro" id="IPR000089">
    <property type="entry name" value="Biotin_lipoyl"/>
</dbReference>
<dbReference type="PROSITE" id="PS00188">
    <property type="entry name" value="BIOTIN"/>
    <property type="match status" value="1"/>
</dbReference>
<dbReference type="RefSeq" id="WP_008856118.1">
    <property type="nucleotide sequence ID" value="NZ_AZEB01000005.1"/>
</dbReference>
<feature type="domain" description="Lipoyl-binding" evidence="10">
    <location>
        <begin position="58"/>
        <end position="134"/>
    </location>
</feature>
<comment type="pathway">
    <text evidence="1 8">Lipid metabolism; fatty acid biosynthesis.</text>
</comment>
<dbReference type="GO" id="GO:0003989">
    <property type="term" value="F:acetyl-CoA carboxylase activity"/>
    <property type="evidence" value="ECO:0007669"/>
    <property type="project" value="InterPro"/>
</dbReference>
<accession>A0A0R1NWB9</accession>
<keyword evidence="4 8" id="KW-0276">Fatty acid metabolism</keyword>
<dbReference type="InterPro" id="IPR001249">
    <property type="entry name" value="AcCoA_biotinCC"/>
</dbReference>
<proteinExistence type="predicted"/>
<evidence type="ECO:0000259" key="10">
    <source>
        <dbReference type="PROSITE" id="PS50968"/>
    </source>
</evidence>
<evidence type="ECO:0000256" key="3">
    <source>
        <dbReference type="ARBA" id="ARBA00022516"/>
    </source>
</evidence>
<comment type="caution">
    <text evidence="11">The sequence shown here is derived from an EMBL/GenBank/DDBJ whole genome shotgun (WGS) entry which is preliminary data.</text>
</comment>
<dbReference type="UniPathway" id="UPA00094"/>
<protein>
    <recommendedName>
        <fullName evidence="2 8">Biotin carboxyl carrier protein of acetyl-CoA carboxylase</fullName>
    </recommendedName>
</protein>